<keyword evidence="4" id="KW-0175">Coiled coil</keyword>
<organism evidence="6 7">
    <name type="scientific">Cryobacterium breve</name>
    <dbReference type="NCBI Taxonomy" id="1259258"/>
    <lineage>
        <taxon>Bacteria</taxon>
        <taxon>Bacillati</taxon>
        <taxon>Actinomycetota</taxon>
        <taxon>Actinomycetes</taxon>
        <taxon>Micrococcales</taxon>
        <taxon>Microbacteriaceae</taxon>
        <taxon>Cryobacterium</taxon>
    </lineage>
</organism>
<dbReference type="RefSeq" id="WP_281533647.1">
    <property type="nucleotide sequence ID" value="NZ_CP075584.1"/>
</dbReference>
<evidence type="ECO:0000256" key="2">
    <source>
        <dbReference type="ARBA" id="ARBA00022747"/>
    </source>
</evidence>
<dbReference type="InterPro" id="IPR044946">
    <property type="entry name" value="Restrct_endonuc_typeI_TRD_sf"/>
</dbReference>
<keyword evidence="6" id="KW-0255">Endonuclease</keyword>
<evidence type="ECO:0000256" key="3">
    <source>
        <dbReference type="ARBA" id="ARBA00023125"/>
    </source>
</evidence>
<dbReference type="Pfam" id="PF01420">
    <property type="entry name" value="Methylase_S"/>
    <property type="match status" value="1"/>
</dbReference>
<dbReference type="InterPro" id="IPR000055">
    <property type="entry name" value="Restrct_endonuc_typeI_TRD"/>
</dbReference>
<keyword evidence="6" id="KW-0378">Hydrolase</keyword>
<evidence type="ECO:0000313" key="6">
    <source>
        <dbReference type="EMBL" id="WBM79136.1"/>
    </source>
</evidence>
<evidence type="ECO:0000313" key="7">
    <source>
        <dbReference type="Proteomes" id="UP001212421"/>
    </source>
</evidence>
<dbReference type="SUPFAM" id="SSF116734">
    <property type="entry name" value="DNA methylase specificity domain"/>
    <property type="match status" value="2"/>
</dbReference>
<feature type="domain" description="Type I restriction modification DNA specificity" evidence="5">
    <location>
        <begin position="27"/>
        <end position="176"/>
    </location>
</feature>
<keyword evidence="6" id="KW-0540">Nuclease</keyword>
<reference evidence="6 7" key="1">
    <citation type="submission" date="2021-05" db="EMBL/GenBank/DDBJ databases">
        <authorList>
            <person name="Kumar R."/>
            <person name="Kumar A."/>
            <person name="Mukhia S."/>
        </authorList>
    </citation>
    <scope>NUCLEOTIDE SEQUENCE [LARGE SCALE GENOMIC DNA]</scope>
    <source>
        <strain evidence="6 7">ERMR7:08</strain>
    </source>
</reference>
<dbReference type="GO" id="GO:0016787">
    <property type="term" value="F:hydrolase activity"/>
    <property type="evidence" value="ECO:0007669"/>
    <property type="project" value="UniProtKB-KW"/>
</dbReference>
<gene>
    <name evidence="6" type="ORF">KIV56_11605</name>
</gene>
<dbReference type="InterPro" id="IPR052021">
    <property type="entry name" value="Type-I_RS_S_subunit"/>
</dbReference>
<dbReference type="EMBL" id="CP075584">
    <property type="protein sequence ID" value="WBM79136.1"/>
    <property type="molecule type" value="Genomic_DNA"/>
</dbReference>
<feature type="coiled-coil region" evidence="4">
    <location>
        <begin position="167"/>
        <end position="194"/>
    </location>
</feature>
<keyword evidence="2" id="KW-0680">Restriction system</keyword>
<dbReference type="PANTHER" id="PTHR30408:SF12">
    <property type="entry name" value="TYPE I RESTRICTION ENZYME MJAVIII SPECIFICITY SUBUNIT"/>
    <property type="match status" value="1"/>
</dbReference>
<proteinExistence type="inferred from homology"/>
<dbReference type="Proteomes" id="UP001212421">
    <property type="component" value="Chromosome"/>
</dbReference>
<evidence type="ECO:0000256" key="4">
    <source>
        <dbReference type="SAM" id="Coils"/>
    </source>
</evidence>
<dbReference type="CDD" id="cd17524">
    <property type="entry name" value="RMtype1_S_EcoUTORF5051P-TRD2-CR2_like"/>
    <property type="match status" value="1"/>
</dbReference>
<protein>
    <submittedName>
        <fullName evidence="6">Restriction endonuclease subunit S</fullName>
        <ecNumber evidence="6">3.1.21.-</ecNumber>
    </submittedName>
</protein>
<keyword evidence="3" id="KW-0238">DNA-binding</keyword>
<accession>A0ABY7N9I8</accession>
<sequence length="403" mass="45082">MITPPGWSSGVVGDVVTHAQYGTSAATSAHGTRPIVGMRNLTNGNVSLKKLPFVEEGETDWAPLVLKKGDILLNRTNSPNLVGKVGIVREDSSAVFASYLVRLVPDLRLMIPEFLNYWLDSTMVQVHLRKLATRGVSQANINPTTFREYCPLLRPPLPEQRKIAEILRTWDEAIEDVTKQVDAVKKQASGMDNELFRMCHSSARNRPRDWRGFALADLCSERTQVGSPEDELLSVSQSRGVIPQADAGRKNSSSADRSRYKLVLAGDIAYNTMRMWQGASGVVSARGVISPAYTVVTPDGSRLDVQYAGHLFRSRHMMFDFERYSQGLTSDTWNLKFPAFSTIRIFLPPVEEQRRVSAALDELDLARRSLERYALALRTQKRGLMQKLLTGDLRVQVEMDQDS</sequence>
<dbReference type="GO" id="GO:0004519">
    <property type="term" value="F:endonuclease activity"/>
    <property type="evidence" value="ECO:0007669"/>
    <property type="project" value="UniProtKB-KW"/>
</dbReference>
<dbReference type="PANTHER" id="PTHR30408">
    <property type="entry name" value="TYPE-1 RESTRICTION ENZYME ECOKI SPECIFICITY PROTEIN"/>
    <property type="match status" value="1"/>
</dbReference>
<evidence type="ECO:0000256" key="1">
    <source>
        <dbReference type="ARBA" id="ARBA00010923"/>
    </source>
</evidence>
<dbReference type="EC" id="3.1.21.-" evidence="6"/>
<keyword evidence="7" id="KW-1185">Reference proteome</keyword>
<dbReference type="Gene3D" id="3.90.220.20">
    <property type="entry name" value="DNA methylase specificity domains"/>
    <property type="match status" value="2"/>
</dbReference>
<comment type="similarity">
    <text evidence="1">Belongs to the type-I restriction system S methylase family.</text>
</comment>
<evidence type="ECO:0000259" key="5">
    <source>
        <dbReference type="Pfam" id="PF01420"/>
    </source>
</evidence>
<name>A0ABY7N9I8_9MICO</name>